<dbReference type="Proteomes" id="UP001177260">
    <property type="component" value="Unassembled WGS sequence"/>
</dbReference>
<evidence type="ECO:0000313" key="1">
    <source>
        <dbReference type="EMBL" id="KAK1145857.1"/>
    </source>
</evidence>
<comment type="caution">
    <text evidence="1">The sequence shown here is derived from an EMBL/GenBank/DDBJ whole genome shotgun (WGS) entry which is preliminary data.</text>
</comment>
<protein>
    <submittedName>
        <fullName evidence="1">rRNA processing protein</fullName>
    </submittedName>
</protein>
<name>A0ACC3B654_9EURO</name>
<reference evidence="1 2" key="1">
    <citation type="journal article" date="2023" name="ACS Omega">
        <title>Identification of the Neoaspergillic Acid Biosynthesis Gene Cluster by Establishing an In Vitro CRISPR-Ribonucleoprotein Genetic System in Aspergillus melleus.</title>
        <authorList>
            <person name="Yuan B."/>
            <person name="Grau M.F."/>
            <person name="Murata R.M."/>
            <person name="Torok T."/>
            <person name="Venkateswaran K."/>
            <person name="Stajich J.E."/>
            <person name="Wang C.C.C."/>
        </authorList>
    </citation>
    <scope>NUCLEOTIDE SEQUENCE [LARGE SCALE GENOMIC DNA]</scope>
    <source>
        <strain evidence="1 2">IMV 1140</strain>
    </source>
</reference>
<accession>A0ACC3B654</accession>
<evidence type="ECO:0000313" key="2">
    <source>
        <dbReference type="Proteomes" id="UP001177260"/>
    </source>
</evidence>
<dbReference type="EMBL" id="JAOPJF010000021">
    <property type="protein sequence ID" value="KAK1145857.1"/>
    <property type="molecule type" value="Genomic_DNA"/>
</dbReference>
<gene>
    <name evidence="1" type="primary">IPI1</name>
    <name evidence="1" type="ORF">N8T08_003803</name>
</gene>
<sequence length="319" mass="33531">MGASAKKKKEKQKDFQKTKLKVGKTKAKPENFTDTSFKSKSITLTQQSLTLTAPTQSTQFTHSLSLLSSKSDTQRRDSLSHLATAISSRPVSSPLPVPVPSLLPSLLPLILDANASVRTALLKLLRTLPGNDIRDHVPALLPYIRAGMTHLAADVRLSTLDVLEWLVDVAGEEVVSAPGGWVKLLKCFLALLGWQTPDPEGRERSSSGGSGSTGAKKPGSGSSSAGRVDLGKASKQGKGLIRGLTVLGVFLEAGLAPHLRSVPGTEGGHADDESNGGAGAGYDFPVLSTVHLVPGSAQPYAYLNLFGAPRDTDGEINPE</sequence>
<keyword evidence="2" id="KW-1185">Reference proteome</keyword>
<proteinExistence type="predicted"/>
<organism evidence="1 2">
    <name type="scientific">Aspergillus melleus</name>
    <dbReference type="NCBI Taxonomy" id="138277"/>
    <lineage>
        <taxon>Eukaryota</taxon>
        <taxon>Fungi</taxon>
        <taxon>Dikarya</taxon>
        <taxon>Ascomycota</taxon>
        <taxon>Pezizomycotina</taxon>
        <taxon>Eurotiomycetes</taxon>
        <taxon>Eurotiomycetidae</taxon>
        <taxon>Eurotiales</taxon>
        <taxon>Aspergillaceae</taxon>
        <taxon>Aspergillus</taxon>
        <taxon>Aspergillus subgen. Circumdati</taxon>
    </lineage>
</organism>